<protein>
    <submittedName>
        <fullName evidence="1">Uncharacterized protein</fullName>
    </submittedName>
</protein>
<dbReference type="Proteomes" id="UP000589984">
    <property type="component" value="Unassembled WGS sequence"/>
</dbReference>
<evidence type="ECO:0000313" key="2">
    <source>
        <dbReference type="Proteomes" id="UP000589984"/>
    </source>
</evidence>
<proteinExistence type="predicted"/>
<sequence>MDWVPALPPLRGQLGTLRHVPGCLPGEAVSPGNTIDTGKSCSRIAPEHLELTWR</sequence>
<dbReference type="RefSeq" id="WP_176304944.1">
    <property type="nucleotide sequence ID" value="NZ_JABWCV010000037.1"/>
</dbReference>
<accession>A0A7Y6RGZ0</accession>
<keyword evidence="2" id="KW-1185">Reference proteome</keyword>
<dbReference type="EMBL" id="JABWCV010000037">
    <property type="protein sequence ID" value="NVF16404.1"/>
    <property type="molecule type" value="Genomic_DNA"/>
</dbReference>
<organism evidence="1 2">
    <name type="scientific">Vreelandella maris</name>
    <dbReference type="NCBI Taxonomy" id="2729617"/>
    <lineage>
        <taxon>Bacteria</taxon>
        <taxon>Pseudomonadati</taxon>
        <taxon>Pseudomonadota</taxon>
        <taxon>Gammaproteobacteria</taxon>
        <taxon>Oceanospirillales</taxon>
        <taxon>Halomonadaceae</taxon>
        <taxon>Vreelandella</taxon>
    </lineage>
</organism>
<name>A0A7Y6RGZ0_9GAMM</name>
<dbReference type="AlphaFoldDB" id="A0A7Y6RGZ0"/>
<evidence type="ECO:0000313" key="1">
    <source>
        <dbReference type="EMBL" id="NVF16404.1"/>
    </source>
</evidence>
<reference evidence="1 2" key="1">
    <citation type="submission" date="2020-06" db="EMBL/GenBank/DDBJ databases">
        <title>Halomonas sp. QX-1 draft genome sequence.</title>
        <authorList>
            <person name="Qiu X."/>
        </authorList>
    </citation>
    <scope>NUCLEOTIDE SEQUENCE [LARGE SCALE GENOMIC DNA]</scope>
    <source>
        <strain evidence="1 2">QX-1</strain>
    </source>
</reference>
<gene>
    <name evidence="1" type="ORF">HUO07_19925</name>
</gene>
<comment type="caution">
    <text evidence="1">The sequence shown here is derived from an EMBL/GenBank/DDBJ whole genome shotgun (WGS) entry which is preliminary data.</text>
</comment>